<dbReference type="SUPFAM" id="SSF103473">
    <property type="entry name" value="MFS general substrate transporter"/>
    <property type="match status" value="1"/>
</dbReference>
<dbReference type="AlphaFoldDB" id="A0AAU0MVP0"/>
<feature type="transmembrane region" description="Helical" evidence="6">
    <location>
        <begin position="356"/>
        <end position="376"/>
    </location>
</feature>
<feature type="transmembrane region" description="Helical" evidence="6">
    <location>
        <begin position="267"/>
        <end position="287"/>
    </location>
</feature>
<feature type="transmembrane region" description="Helical" evidence="6">
    <location>
        <begin position="75"/>
        <end position="93"/>
    </location>
</feature>
<keyword evidence="4 6" id="KW-1133">Transmembrane helix</keyword>
<accession>A0AAU0MVP0</accession>
<feature type="transmembrane region" description="Helical" evidence="6">
    <location>
        <begin position="162"/>
        <end position="183"/>
    </location>
</feature>
<evidence type="ECO:0000256" key="5">
    <source>
        <dbReference type="ARBA" id="ARBA00023136"/>
    </source>
</evidence>
<reference evidence="7 8" key="1">
    <citation type="submission" date="2023-10" db="EMBL/GenBank/DDBJ databases">
        <title>Description of Microbulbifer bruguierae sp. nov., isolated from the sediments of mangrove plant Bruguiera sexangula and comparative genomic analyses of the genus Microbulbifer.</title>
        <authorList>
            <person name="Long M."/>
        </authorList>
    </citation>
    <scope>NUCLEOTIDE SEQUENCE [LARGE SCALE GENOMIC DNA]</scope>
    <source>
        <strain evidence="7 8">SPO729</strain>
    </source>
</reference>
<proteinExistence type="predicted"/>
<organism evidence="7 8">
    <name type="scientific">Microbulbifer pacificus</name>
    <dbReference type="NCBI Taxonomy" id="407164"/>
    <lineage>
        <taxon>Bacteria</taxon>
        <taxon>Pseudomonadati</taxon>
        <taxon>Pseudomonadota</taxon>
        <taxon>Gammaproteobacteria</taxon>
        <taxon>Cellvibrionales</taxon>
        <taxon>Microbulbiferaceae</taxon>
        <taxon>Microbulbifer</taxon>
    </lineage>
</organism>
<dbReference type="RefSeq" id="WP_318953208.1">
    <property type="nucleotide sequence ID" value="NZ_CP137555.1"/>
</dbReference>
<dbReference type="InterPro" id="IPR011701">
    <property type="entry name" value="MFS"/>
</dbReference>
<keyword evidence="5 6" id="KW-0472">Membrane</keyword>
<keyword evidence="2" id="KW-1003">Cell membrane</keyword>
<dbReference type="InterPro" id="IPR036259">
    <property type="entry name" value="MFS_trans_sf"/>
</dbReference>
<feature type="transmembrane region" description="Helical" evidence="6">
    <location>
        <begin position="237"/>
        <end position="260"/>
    </location>
</feature>
<evidence type="ECO:0000313" key="8">
    <source>
        <dbReference type="Proteomes" id="UP001302477"/>
    </source>
</evidence>
<protein>
    <submittedName>
        <fullName evidence="7">MFS transporter</fullName>
    </submittedName>
</protein>
<evidence type="ECO:0000256" key="2">
    <source>
        <dbReference type="ARBA" id="ARBA00022475"/>
    </source>
</evidence>
<feature type="transmembrane region" description="Helical" evidence="6">
    <location>
        <begin position="204"/>
        <end position="225"/>
    </location>
</feature>
<evidence type="ECO:0000256" key="6">
    <source>
        <dbReference type="SAM" id="Phobius"/>
    </source>
</evidence>
<sequence>MKTPSTYLPSLLSLLFVAMMGASILTLLPLWVGAFTDLGVFSAQQIGWLAAADVIGIFLSSASAIFWVRRVQWRPMVLIGLTLFLLANLASIGNTNFPALMLNRVLAGIGCGSAYAIALAGLSDQPKPQLAFGLMVTAQVIFGTIGFFAVPRLIQQLQIDAFFHYLNGWLLISILLCILAFPASNREADTRDARQLGTLVNARALTVFFTTVIYYCGVSAVWAYLERIGVNLGLENAAVGDLLGIGFAISGLGSLATPLLSSYLGRIPTLLLAMLVQVATMAVLIGGTTLDAYLLYATTSIVFQFFWSFSLPLLMDQFNRIDQSGRFIVLCASAFKIGEILGPPLAAALIAAGGFAAVLSLGMGCLLLALAMGLAVERWQLPGAGAPVHAEAGAA</sequence>
<evidence type="ECO:0000256" key="4">
    <source>
        <dbReference type="ARBA" id="ARBA00022989"/>
    </source>
</evidence>
<name>A0AAU0MVP0_9GAMM</name>
<feature type="transmembrane region" description="Helical" evidence="6">
    <location>
        <begin position="105"/>
        <end position="123"/>
    </location>
</feature>
<dbReference type="EMBL" id="CP137555">
    <property type="protein sequence ID" value="WOX04732.1"/>
    <property type="molecule type" value="Genomic_DNA"/>
</dbReference>
<dbReference type="Gene3D" id="1.20.1250.20">
    <property type="entry name" value="MFS general substrate transporter like domains"/>
    <property type="match status" value="1"/>
</dbReference>
<feature type="transmembrane region" description="Helical" evidence="6">
    <location>
        <begin position="12"/>
        <end position="34"/>
    </location>
</feature>
<keyword evidence="3 6" id="KW-0812">Transmembrane</keyword>
<dbReference type="GO" id="GO:0005886">
    <property type="term" value="C:plasma membrane"/>
    <property type="evidence" value="ECO:0007669"/>
    <property type="project" value="UniProtKB-SubCell"/>
</dbReference>
<dbReference type="Proteomes" id="UP001302477">
    <property type="component" value="Chromosome"/>
</dbReference>
<evidence type="ECO:0000256" key="1">
    <source>
        <dbReference type="ARBA" id="ARBA00004651"/>
    </source>
</evidence>
<feature type="transmembrane region" description="Helical" evidence="6">
    <location>
        <begin position="293"/>
        <end position="315"/>
    </location>
</feature>
<dbReference type="KEGG" id="mpaf:R5R33_13415"/>
<feature type="transmembrane region" description="Helical" evidence="6">
    <location>
        <begin position="130"/>
        <end position="150"/>
    </location>
</feature>
<gene>
    <name evidence="7" type="ORF">R5R33_13415</name>
</gene>
<dbReference type="Pfam" id="PF07690">
    <property type="entry name" value="MFS_1"/>
    <property type="match status" value="1"/>
</dbReference>
<dbReference type="PANTHER" id="PTHR43124:SF10">
    <property type="entry name" value="PURINE EFFLUX PUMP PBUE"/>
    <property type="match status" value="1"/>
</dbReference>
<dbReference type="PANTHER" id="PTHR43124">
    <property type="entry name" value="PURINE EFFLUX PUMP PBUE"/>
    <property type="match status" value="1"/>
</dbReference>
<keyword evidence="8" id="KW-1185">Reference proteome</keyword>
<evidence type="ECO:0000256" key="3">
    <source>
        <dbReference type="ARBA" id="ARBA00022692"/>
    </source>
</evidence>
<dbReference type="GO" id="GO:0022857">
    <property type="term" value="F:transmembrane transporter activity"/>
    <property type="evidence" value="ECO:0007669"/>
    <property type="project" value="InterPro"/>
</dbReference>
<feature type="transmembrane region" description="Helical" evidence="6">
    <location>
        <begin position="46"/>
        <end position="68"/>
    </location>
</feature>
<dbReference type="InterPro" id="IPR050189">
    <property type="entry name" value="MFS_Efflux_Transporters"/>
</dbReference>
<comment type="subcellular location">
    <subcellularLocation>
        <location evidence="1">Cell membrane</location>
        <topology evidence="1">Multi-pass membrane protein</topology>
    </subcellularLocation>
</comment>
<evidence type="ECO:0000313" key="7">
    <source>
        <dbReference type="EMBL" id="WOX04732.1"/>
    </source>
</evidence>